<evidence type="ECO:0000313" key="20">
    <source>
        <dbReference type="EMBL" id="MFC6870327.1"/>
    </source>
</evidence>
<sequence>MSRTFDYDVIVIGSGFGGSVSALRLTEKGYRVGVFESGRRWRPDDYPKSNWNLRKSIWAPRLGLTGTQRISWLGKVALFSASGVGGGSLIYGNTLYEPLDKFYSDPAWSHITDWRAELAPYYDQAKRMLGVTTNPRLTPADEVLREVAEELGVAETFHPTQVGVFFGEGDDAEGKTVPDPYFGGAGPERTGCVHCARCFTGCPHNAKNTTTTNYLYLAEQAGARVHEMATVTDVRPLDGGGYEVVTERSGSVVRKQRRRYTAEQVVFSAAALGTQKLLHQLKDTGRLPRLSDRLGELTRTNSEAILVSSSRTRRDFAQGIAITSSIHPEADTHIEVCHYGTGQNSLFPLSAPMVDGGKLRALRFVLSVIAHPLRFLRSLNVRGASDRSVILLVMQSLDNSLTSFRKRGLFGHRLSTRQGTGEPNPTWIPIGHEANRRYSDKINGDALGLYMDIVNVPSTAHYIGGCPIGDSPETGVVDPYQRLYGYEGLHVVDGSAISANLGVNPSLTITAQAERALAFWPNKGDADPRPPLGQAYQRINPVAPIHPAVPEFAPGALRLPITPVKRRTKKAEQA</sequence>
<dbReference type="PROSITE" id="PS00198">
    <property type="entry name" value="4FE4S_FER_1"/>
    <property type="match status" value="1"/>
</dbReference>
<keyword evidence="7" id="KW-0560">Oxidoreductase</keyword>
<evidence type="ECO:0000313" key="21">
    <source>
        <dbReference type="Proteomes" id="UP001596337"/>
    </source>
</evidence>
<dbReference type="Pfam" id="PF00732">
    <property type="entry name" value="GMC_oxred_N"/>
    <property type="match status" value="1"/>
</dbReference>
<comment type="caution">
    <text evidence="20">The sequence shown here is derived from an EMBL/GenBank/DDBJ whole genome shotgun (WGS) entry which is preliminary data.</text>
</comment>
<evidence type="ECO:0000256" key="15">
    <source>
        <dbReference type="ARBA" id="ARBA00049645"/>
    </source>
</evidence>
<dbReference type="Gene3D" id="3.50.50.60">
    <property type="entry name" value="FAD/NAD(P)-binding domain"/>
    <property type="match status" value="3"/>
</dbReference>
<keyword evidence="6" id="KW-0274">FAD</keyword>
<keyword evidence="3" id="KW-0153">Cholesterol metabolism</keyword>
<evidence type="ECO:0000256" key="13">
    <source>
        <dbReference type="ARBA" id="ARBA00023235"/>
    </source>
</evidence>
<keyword evidence="13" id="KW-0413">Isomerase</keyword>
<evidence type="ECO:0000256" key="6">
    <source>
        <dbReference type="ARBA" id="ARBA00022827"/>
    </source>
</evidence>
<keyword evidence="11" id="KW-1207">Sterol metabolism</keyword>
<evidence type="ECO:0000256" key="14">
    <source>
        <dbReference type="ARBA" id="ARBA00038856"/>
    </source>
</evidence>
<keyword evidence="12" id="KW-0753">Steroid metabolism</keyword>
<accession>A0ABW2C4S6</accession>
<evidence type="ECO:0000256" key="11">
    <source>
        <dbReference type="ARBA" id="ARBA00023166"/>
    </source>
</evidence>
<evidence type="ECO:0000256" key="16">
    <source>
        <dbReference type="ARBA" id="ARBA00049723"/>
    </source>
</evidence>
<evidence type="ECO:0000256" key="1">
    <source>
        <dbReference type="ARBA" id="ARBA00001974"/>
    </source>
</evidence>
<dbReference type="PROSITE" id="PS51379">
    <property type="entry name" value="4FE4S_FER_2"/>
    <property type="match status" value="1"/>
</dbReference>
<dbReference type="SUPFAM" id="SSF51905">
    <property type="entry name" value="FAD/NAD(P)-binding domain"/>
    <property type="match status" value="1"/>
</dbReference>
<evidence type="ECO:0000256" key="5">
    <source>
        <dbReference type="ARBA" id="ARBA00022723"/>
    </source>
</evidence>
<organism evidence="20 21">
    <name type="scientific">Haloechinothrix salitolerans</name>
    <dbReference type="NCBI Taxonomy" id="926830"/>
    <lineage>
        <taxon>Bacteria</taxon>
        <taxon>Bacillati</taxon>
        <taxon>Actinomycetota</taxon>
        <taxon>Actinomycetes</taxon>
        <taxon>Pseudonocardiales</taxon>
        <taxon>Pseudonocardiaceae</taxon>
        <taxon>Haloechinothrix</taxon>
    </lineage>
</organism>
<dbReference type="EC" id="5.3.3.1" evidence="14"/>
<dbReference type="InterPro" id="IPR036188">
    <property type="entry name" value="FAD/NAD-bd_sf"/>
</dbReference>
<comment type="similarity">
    <text evidence="2">Belongs to the GMC oxidoreductase family.</text>
</comment>
<dbReference type="InterPro" id="IPR017900">
    <property type="entry name" value="4Fe4S_Fe_S_CS"/>
</dbReference>
<dbReference type="InterPro" id="IPR017896">
    <property type="entry name" value="4Fe4S_Fe-S-bd"/>
</dbReference>
<evidence type="ECO:0000256" key="12">
    <source>
        <dbReference type="ARBA" id="ARBA00023221"/>
    </source>
</evidence>
<dbReference type="PANTHER" id="PTHR47470">
    <property type="entry name" value="CHOLESTEROL OXIDASE"/>
    <property type="match status" value="1"/>
</dbReference>
<dbReference type="EMBL" id="JBHSXX010000001">
    <property type="protein sequence ID" value="MFC6870327.1"/>
    <property type="molecule type" value="Genomic_DNA"/>
</dbReference>
<dbReference type="RefSeq" id="WP_345395413.1">
    <property type="nucleotide sequence ID" value="NZ_BAABLA010000023.1"/>
</dbReference>
<evidence type="ECO:0000256" key="9">
    <source>
        <dbReference type="ARBA" id="ARBA00023014"/>
    </source>
</evidence>
<dbReference type="Proteomes" id="UP001596337">
    <property type="component" value="Unassembled WGS sequence"/>
</dbReference>
<dbReference type="InterPro" id="IPR052542">
    <property type="entry name" value="Cholesterol_Oxidase"/>
</dbReference>
<keyword evidence="21" id="KW-1185">Reference proteome</keyword>
<dbReference type="InterPro" id="IPR000172">
    <property type="entry name" value="GMC_OxRdtase_N"/>
</dbReference>
<evidence type="ECO:0000256" key="10">
    <source>
        <dbReference type="ARBA" id="ARBA00023098"/>
    </source>
</evidence>
<evidence type="ECO:0000256" key="17">
    <source>
        <dbReference type="ARBA" id="ARBA00049744"/>
    </source>
</evidence>
<dbReference type="PANTHER" id="PTHR47470:SF1">
    <property type="entry name" value="FAD-DEPENDENT OXIDOREDUCTASE 2 FAD BINDING DOMAIN-CONTAINING PROTEIN"/>
    <property type="match status" value="1"/>
</dbReference>
<keyword evidence="8" id="KW-0408">Iron</keyword>
<keyword evidence="5" id="KW-0479">Metal-binding</keyword>
<dbReference type="EC" id="1.1.3.6" evidence="16"/>
<keyword evidence="4" id="KW-0285">Flavoprotein</keyword>
<keyword evidence="9" id="KW-0411">Iron-sulfur</keyword>
<proteinExistence type="inferred from homology"/>
<evidence type="ECO:0000256" key="8">
    <source>
        <dbReference type="ARBA" id="ARBA00023004"/>
    </source>
</evidence>
<name>A0ABW2C4S6_9PSEU</name>
<comment type="cofactor">
    <cofactor evidence="1">
        <name>FAD</name>
        <dbReference type="ChEBI" id="CHEBI:57692"/>
    </cofactor>
</comment>
<dbReference type="Pfam" id="PF05199">
    <property type="entry name" value="GMC_oxred_C"/>
    <property type="match status" value="1"/>
</dbReference>
<evidence type="ECO:0000256" key="2">
    <source>
        <dbReference type="ARBA" id="ARBA00010790"/>
    </source>
</evidence>
<evidence type="ECO:0000256" key="3">
    <source>
        <dbReference type="ARBA" id="ARBA00022548"/>
    </source>
</evidence>
<comment type="pathway">
    <text evidence="15">Steroid metabolism; cholesterol degradation.</text>
</comment>
<evidence type="ECO:0000256" key="4">
    <source>
        <dbReference type="ARBA" id="ARBA00022630"/>
    </source>
</evidence>
<evidence type="ECO:0000256" key="18">
    <source>
        <dbReference type="ARBA" id="ARBA00049778"/>
    </source>
</evidence>
<evidence type="ECO:0000256" key="7">
    <source>
        <dbReference type="ARBA" id="ARBA00023002"/>
    </source>
</evidence>
<dbReference type="InterPro" id="IPR007867">
    <property type="entry name" value="GMC_OxRtase_C"/>
</dbReference>
<keyword evidence="10" id="KW-0443">Lipid metabolism</keyword>
<protein>
    <recommendedName>
        <fullName evidence="17">Cholesterol oxidase</fullName>
        <ecNumber evidence="16">1.1.3.6</ecNumber>
        <ecNumber evidence="14">5.3.3.1</ecNumber>
    </recommendedName>
    <alternativeName>
        <fullName evidence="18">Cholesterol isomerase</fullName>
    </alternativeName>
</protein>
<gene>
    <name evidence="20" type="ORF">ACFQGD_24620</name>
</gene>
<evidence type="ECO:0000259" key="19">
    <source>
        <dbReference type="PROSITE" id="PS51379"/>
    </source>
</evidence>
<feature type="domain" description="4Fe-4S ferredoxin-type" evidence="19">
    <location>
        <begin position="183"/>
        <end position="212"/>
    </location>
</feature>
<reference evidence="21" key="1">
    <citation type="journal article" date="2019" name="Int. J. Syst. Evol. Microbiol.">
        <title>The Global Catalogue of Microorganisms (GCM) 10K type strain sequencing project: providing services to taxonomists for standard genome sequencing and annotation.</title>
        <authorList>
            <consortium name="The Broad Institute Genomics Platform"/>
            <consortium name="The Broad Institute Genome Sequencing Center for Infectious Disease"/>
            <person name="Wu L."/>
            <person name="Ma J."/>
        </authorList>
    </citation>
    <scope>NUCLEOTIDE SEQUENCE [LARGE SCALE GENOMIC DNA]</scope>
    <source>
        <strain evidence="21">KCTC 32255</strain>
    </source>
</reference>